<dbReference type="EMBL" id="VZCB01000011">
    <property type="protein sequence ID" value="MQN79587.1"/>
    <property type="molecule type" value="Genomic_DNA"/>
</dbReference>
<evidence type="ECO:0000313" key="2">
    <source>
        <dbReference type="Proteomes" id="UP000480425"/>
    </source>
</evidence>
<dbReference type="AlphaFoldDB" id="A0A6G1TWN3"/>
<dbReference type="RefSeq" id="WP_153121908.1">
    <property type="nucleotide sequence ID" value="NZ_JAPDUV010000001.1"/>
</dbReference>
<evidence type="ECO:0000313" key="1">
    <source>
        <dbReference type="EMBL" id="MQN79587.1"/>
    </source>
</evidence>
<dbReference type="OrthoDB" id="29496at2"/>
<sequence>MYKKSYYDLLSTGKNCYYRMMTRASMDWRKLQMGAPVVVRQQGVPTRLDRGADCSQQTC</sequence>
<protein>
    <submittedName>
        <fullName evidence="1">Uncharacterized protein</fullName>
    </submittedName>
</protein>
<proteinExistence type="predicted"/>
<reference evidence="1 2" key="1">
    <citation type="submission" date="2019-09" db="EMBL/GenBank/DDBJ databases">
        <title>Distinct polysaccharide growth profiles of human intestinal Prevotella copri isolates.</title>
        <authorList>
            <person name="Fehlner-Peach H."/>
            <person name="Magnabosco C."/>
            <person name="Raghavan V."/>
            <person name="Scher J.U."/>
            <person name="Tett A."/>
            <person name="Cox L.M."/>
            <person name="Gottsegen C."/>
            <person name="Watters A."/>
            <person name="Wiltshire- Gordon J.D."/>
            <person name="Segata N."/>
            <person name="Bonneau R."/>
            <person name="Littman D.R."/>
        </authorList>
    </citation>
    <scope>NUCLEOTIDE SEQUENCE [LARGE SCALE GENOMIC DNA]</scope>
    <source>
        <strain evidence="2">iA622</strain>
    </source>
</reference>
<gene>
    <name evidence="1" type="ORF">F7D73_01125</name>
</gene>
<accession>A0A6G1TWN3</accession>
<organism evidence="1 2">
    <name type="scientific">Segatella copri</name>
    <dbReference type="NCBI Taxonomy" id="165179"/>
    <lineage>
        <taxon>Bacteria</taxon>
        <taxon>Pseudomonadati</taxon>
        <taxon>Bacteroidota</taxon>
        <taxon>Bacteroidia</taxon>
        <taxon>Bacteroidales</taxon>
        <taxon>Prevotellaceae</taxon>
        <taxon>Segatella</taxon>
    </lineage>
</organism>
<dbReference type="Proteomes" id="UP000480425">
    <property type="component" value="Unassembled WGS sequence"/>
</dbReference>
<comment type="caution">
    <text evidence="1">The sequence shown here is derived from an EMBL/GenBank/DDBJ whole genome shotgun (WGS) entry which is preliminary data.</text>
</comment>
<name>A0A6G1TWN3_9BACT</name>